<evidence type="ECO:0000313" key="2">
    <source>
        <dbReference type="Proteomes" id="UP000179227"/>
    </source>
</evidence>
<protein>
    <submittedName>
        <fullName evidence="1">Uncharacterized protein</fullName>
    </submittedName>
</protein>
<dbReference type="AlphaFoldDB" id="A0A1F5I3K8"/>
<accession>A0A1F5I3K8</accession>
<organism evidence="1 2">
    <name type="scientific">Candidatus Curtissbacteria bacterium RIFCSPLOWO2_01_FULL_42_26</name>
    <dbReference type="NCBI Taxonomy" id="1797729"/>
    <lineage>
        <taxon>Bacteria</taxon>
        <taxon>Candidatus Curtissiibacteriota</taxon>
    </lineage>
</organism>
<sequence>MSLPEIAREAIEVRDNIVLSNGLFRRLVPLVSEANDPKNLPGSFEQTVTFDDEIFYSITCFTSPKLLGIRFVVKETGTCLPLVYFKHHIGHGLFGNERAYVPQYPVYSAGSEERVGLRAASLNELKQFEELVSIYEKARRGEIPYKEASWDKP</sequence>
<reference evidence="1 2" key="1">
    <citation type="journal article" date="2016" name="Nat. Commun.">
        <title>Thousands of microbial genomes shed light on interconnected biogeochemical processes in an aquifer system.</title>
        <authorList>
            <person name="Anantharaman K."/>
            <person name="Brown C.T."/>
            <person name="Hug L.A."/>
            <person name="Sharon I."/>
            <person name="Castelle C.J."/>
            <person name="Probst A.J."/>
            <person name="Thomas B.C."/>
            <person name="Singh A."/>
            <person name="Wilkins M.J."/>
            <person name="Karaoz U."/>
            <person name="Brodie E.L."/>
            <person name="Williams K.H."/>
            <person name="Hubbard S.S."/>
            <person name="Banfield J.F."/>
        </authorList>
    </citation>
    <scope>NUCLEOTIDE SEQUENCE [LARGE SCALE GENOMIC DNA]</scope>
</reference>
<proteinExistence type="predicted"/>
<comment type="caution">
    <text evidence="1">The sequence shown here is derived from an EMBL/GenBank/DDBJ whole genome shotgun (WGS) entry which is preliminary data.</text>
</comment>
<gene>
    <name evidence="1" type="ORF">A3A60_03595</name>
</gene>
<dbReference type="Proteomes" id="UP000179227">
    <property type="component" value="Unassembled WGS sequence"/>
</dbReference>
<dbReference type="EMBL" id="MFBS01000005">
    <property type="protein sequence ID" value="OGE10910.1"/>
    <property type="molecule type" value="Genomic_DNA"/>
</dbReference>
<evidence type="ECO:0000313" key="1">
    <source>
        <dbReference type="EMBL" id="OGE10910.1"/>
    </source>
</evidence>
<name>A0A1F5I3K8_9BACT</name>
<dbReference type="STRING" id="1797729.A3A60_03595"/>